<accession>A0A9D4YWZ3</accession>
<reference evidence="1" key="1">
    <citation type="journal article" date="2019" name="Plant J.">
        <title>Chlorella vulgaris genome assembly and annotation reveals the molecular basis for metabolic acclimation to high light conditions.</title>
        <authorList>
            <person name="Cecchin M."/>
            <person name="Marcolungo L."/>
            <person name="Rossato M."/>
            <person name="Girolomoni L."/>
            <person name="Cosentino E."/>
            <person name="Cuine S."/>
            <person name="Li-Beisson Y."/>
            <person name="Delledonne M."/>
            <person name="Ballottari M."/>
        </authorList>
    </citation>
    <scope>NUCLEOTIDE SEQUENCE</scope>
    <source>
        <strain evidence="1">211/11P</strain>
    </source>
</reference>
<dbReference type="PANTHER" id="PTHR35479">
    <property type="entry name" value="UNNAMED PRODUCT"/>
    <property type="match status" value="1"/>
</dbReference>
<protein>
    <submittedName>
        <fullName evidence="1">Uncharacterized protein</fullName>
    </submittedName>
</protein>
<dbReference type="EMBL" id="SIDB01000007">
    <property type="protein sequence ID" value="KAI3430692.1"/>
    <property type="molecule type" value="Genomic_DNA"/>
</dbReference>
<proteinExistence type="predicted"/>
<dbReference type="PANTHER" id="PTHR35479:SF4">
    <property type="entry name" value="OS01G0750800 PROTEIN"/>
    <property type="match status" value="1"/>
</dbReference>
<evidence type="ECO:0000313" key="2">
    <source>
        <dbReference type="Proteomes" id="UP001055712"/>
    </source>
</evidence>
<comment type="caution">
    <text evidence="1">The sequence shown here is derived from an EMBL/GenBank/DDBJ whole genome shotgun (WGS) entry which is preliminary data.</text>
</comment>
<gene>
    <name evidence="1" type="ORF">D9Q98_005281</name>
</gene>
<dbReference type="OrthoDB" id="504268at2759"/>
<name>A0A9D4YWZ3_CHLVU</name>
<dbReference type="AlphaFoldDB" id="A0A9D4YWZ3"/>
<reference evidence="1" key="2">
    <citation type="submission" date="2020-11" db="EMBL/GenBank/DDBJ databases">
        <authorList>
            <person name="Cecchin M."/>
            <person name="Marcolungo L."/>
            <person name="Rossato M."/>
            <person name="Girolomoni L."/>
            <person name="Cosentino E."/>
            <person name="Cuine S."/>
            <person name="Li-Beisson Y."/>
            <person name="Delledonne M."/>
            <person name="Ballottari M."/>
        </authorList>
    </citation>
    <scope>NUCLEOTIDE SEQUENCE</scope>
    <source>
        <strain evidence="1">211/11P</strain>
        <tissue evidence="1">Whole cell</tissue>
    </source>
</reference>
<keyword evidence="2" id="KW-1185">Reference proteome</keyword>
<dbReference type="Proteomes" id="UP001055712">
    <property type="component" value="Unassembled WGS sequence"/>
</dbReference>
<organism evidence="1 2">
    <name type="scientific">Chlorella vulgaris</name>
    <name type="common">Green alga</name>
    <dbReference type="NCBI Taxonomy" id="3077"/>
    <lineage>
        <taxon>Eukaryota</taxon>
        <taxon>Viridiplantae</taxon>
        <taxon>Chlorophyta</taxon>
        <taxon>core chlorophytes</taxon>
        <taxon>Trebouxiophyceae</taxon>
        <taxon>Chlorellales</taxon>
        <taxon>Chlorellaceae</taxon>
        <taxon>Chlorella clade</taxon>
        <taxon>Chlorella</taxon>
    </lineage>
</organism>
<evidence type="ECO:0000313" key="1">
    <source>
        <dbReference type="EMBL" id="KAI3430692.1"/>
    </source>
</evidence>
<sequence length="99" mass="11418">MSLLRQAAAQFRRQASGAQHQQQRLVGNMPVKPNKYIEEWGTRREHLETEYKWDNKTLITLAIWIGAVPYLIYEVTVSEFNRTDAVAQRPARAMLGSES</sequence>